<dbReference type="RefSeq" id="WP_377467693.1">
    <property type="nucleotide sequence ID" value="NZ_JBHLWN010000008.1"/>
</dbReference>
<gene>
    <name evidence="4" type="ORF">ACFFK0_00900</name>
</gene>
<sequence length="466" mass="51822">MKMNKWIRGTNAAVVSIAAIGIFIVLTLFLNSLKGFQVDMTKNKNYSLSDQTITTLAGLKEDVKIVAFTNPQTADPVITRQVNDLVQEYKKRSSHITYEEYDILRNPSAAQQYQISDGSGVVLFLSGDNRKEVSFYEIFNVQQDGSYTFSGEEKFTQALVSLSSKTKHTVYFLSGHNEIPLSQMYTFQTALTNQNYDVKELNLLREGKIPDDAEVLFIVGPTTDLTEKEAALIGDYVKGKGKLYFAFGFNKDMATGWKNIDGLLAAYGIQDQHAIAIETKQTTLFDPLTIVPEFGSHPITDKLRSKNLLTQITQAIPMTSDSANAAYDASVLLKSTDKAYGETNIADLLRSRTANDANDIKGPLNLAYAVTAKDGGKPKAIVLGGFSLLDDRVIGQQGNRDFALNSVSWLNEQQDQLTIRPRQGDAYQQAMLMPGQANTIFIFTVILMPLLFLLVGGWIWWRRRKG</sequence>
<dbReference type="Gene3D" id="3.40.30.10">
    <property type="entry name" value="Glutaredoxin"/>
    <property type="match status" value="1"/>
</dbReference>
<comment type="caution">
    <text evidence="4">The sequence shown here is derived from an EMBL/GenBank/DDBJ whole genome shotgun (WGS) entry which is preliminary data.</text>
</comment>
<evidence type="ECO:0000259" key="2">
    <source>
        <dbReference type="Pfam" id="PF09822"/>
    </source>
</evidence>
<accession>A0ABV6DED9</accession>
<feature type="transmembrane region" description="Helical" evidence="1">
    <location>
        <begin position="12"/>
        <end position="30"/>
    </location>
</feature>
<dbReference type="Pfam" id="PF09822">
    <property type="entry name" value="ABC_transp_aux"/>
    <property type="match status" value="1"/>
</dbReference>
<evidence type="ECO:0000256" key="1">
    <source>
        <dbReference type="SAM" id="Phobius"/>
    </source>
</evidence>
<organism evidence="4 5">
    <name type="scientific">Paenibacillus chartarius</name>
    <dbReference type="NCBI Taxonomy" id="747481"/>
    <lineage>
        <taxon>Bacteria</taxon>
        <taxon>Bacillati</taxon>
        <taxon>Bacillota</taxon>
        <taxon>Bacilli</taxon>
        <taxon>Bacillales</taxon>
        <taxon>Paenibacillaceae</taxon>
        <taxon>Paenibacillus</taxon>
    </lineage>
</organism>
<dbReference type="InterPro" id="IPR055396">
    <property type="entry name" value="DUF7088"/>
</dbReference>
<dbReference type="InterPro" id="IPR019196">
    <property type="entry name" value="ABC_transp_unknown"/>
</dbReference>
<dbReference type="Pfam" id="PF23357">
    <property type="entry name" value="DUF7088"/>
    <property type="match status" value="1"/>
</dbReference>
<protein>
    <submittedName>
        <fullName evidence="4">GldG family protein</fullName>
    </submittedName>
</protein>
<dbReference type="Proteomes" id="UP001589776">
    <property type="component" value="Unassembled WGS sequence"/>
</dbReference>
<dbReference type="EMBL" id="JBHLWN010000008">
    <property type="protein sequence ID" value="MFC0211015.1"/>
    <property type="molecule type" value="Genomic_DNA"/>
</dbReference>
<keyword evidence="1" id="KW-1133">Transmembrane helix</keyword>
<keyword evidence="5" id="KW-1185">Reference proteome</keyword>
<keyword evidence="1" id="KW-0812">Transmembrane</keyword>
<feature type="domain" description="ABC-type uncharacterised transport system" evidence="2">
    <location>
        <begin position="168"/>
        <end position="372"/>
    </location>
</feature>
<evidence type="ECO:0000313" key="4">
    <source>
        <dbReference type="EMBL" id="MFC0211015.1"/>
    </source>
</evidence>
<keyword evidence="1" id="KW-0472">Membrane</keyword>
<feature type="domain" description="DUF7088" evidence="3">
    <location>
        <begin position="42"/>
        <end position="114"/>
    </location>
</feature>
<evidence type="ECO:0000259" key="3">
    <source>
        <dbReference type="Pfam" id="PF23357"/>
    </source>
</evidence>
<feature type="transmembrane region" description="Helical" evidence="1">
    <location>
        <begin position="440"/>
        <end position="461"/>
    </location>
</feature>
<evidence type="ECO:0000313" key="5">
    <source>
        <dbReference type="Proteomes" id="UP001589776"/>
    </source>
</evidence>
<proteinExistence type="predicted"/>
<reference evidence="4 5" key="1">
    <citation type="submission" date="2024-09" db="EMBL/GenBank/DDBJ databases">
        <authorList>
            <person name="Sun Q."/>
            <person name="Mori K."/>
        </authorList>
    </citation>
    <scope>NUCLEOTIDE SEQUENCE [LARGE SCALE GENOMIC DNA]</scope>
    <source>
        <strain evidence="4 5">CCM 7759</strain>
    </source>
</reference>
<name>A0ABV6DED9_9BACL</name>